<dbReference type="HAMAP" id="MF_00916">
    <property type="entry name" value="QueG"/>
    <property type="match status" value="1"/>
</dbReference>
<gene>
    <name evidence="9 12" type="primary">queG</name>
    <name evidence="12" type="ORF">NBRC116585_06310</name>
</gene>
<evidence type="ECO:0000256" key="8">
    <source>
        <dbReference type="ARBA" id="ARBA00023014"/>
    </source>
</evidence>
<evidence type="ECO:0000256" key="10">
    <source>
        <dbReference type="SAM" id="MobiDB-lite"/>
    </source>
</evidence>
<dbReference type="RefSeq" id="WP_353293438.1">
    <property type="nucleotide sequence ID" value="NZ_BAABWH010000001.1"/>
</dbReference>
<feature type="region of interest" description="Disordered" evidence="10">
    <location>
        <begin position="1"/>
        <end position="22"/>
    </location>
</feature>
<comment type="function">
    <text evidence="9">Catalyzes the conversion of epoxyqueuosine (oQ) to queuosine (Q), which is a hypermodified base found in the wobble positions of tRNA(Asp), tRNA(Asn), tRNA(His) and tRNA(Tyr).</text>
</comment>
<dbReference type="PANTHER" id="PTHR30002:SF4">
    <property type="entry name" value="EPOXYQUEUOSINE REDUCTASE"/>
    <property type="match status" value="1"/>
</dbReference>
<dbReference type="SUPFAM" id="SSF54862">
    <property type="entry name" value="4Fe-4S ferredoxins"/>
    <property type="match status" value="1"/>
</dbReference>
<feature type="binding site" evidence="9">
    <location>
        <position position="219"/>
    </location>
    <ligand>
        <name>[4Fe-4S] cluster</name>
        <dbReference type="ChEBI" id="CHEBI:49883"/>
        <label>1</label>
    </ligand>
</feature>
<feature type="binding site" evidence="9">
    <location>
        <position position="242"/>
    </location>
    <ligand>
        <name>[4Fe-4S] cluster</name>
        <dbReference type="ChEBI" id="CHEBI:49883"/>
        <label>2</label>
    </ligand>
</feature>
<keyword evidence="3 9" id="KW-0819">tRNA processing</keyword>
<feature type="binding site" evidence="9">
    <location>
        <position position="216"/>
    </location>
    <ligand>
        <name>[4Fe-4S] cluster</name>
        <dbReference type="ChEBI" id="CHEBI:49883"/>
        <label>1</label>
    </ligand>
</feature>
<keyword evidence="4 9" id="KW-0479">Metal-binding</keyword>
<feature type="binding site" evidence="9">
    <location>
        <position position="185"/>
    </location>
    <ligand>
        <name>cob(II)alamin</name>
        <dbReference type="ChEBI" id="CHEBI:16304"/>
    </ligand>
</feature>
<evidence type="ECO:0000256" key="5">
    <source>
        <dbReference type="ARBA" id="ARBA00022785"/>
    </source>
</evidence>
<dbReference type="InterPro" id="IPR017896">
    <property type="entry name" value="4Fe4S_Fe-S-bd"/>
</dbReference>
<reference evidence="12 13" key="1">
    <citation type="submission" date="2024-04" db="EMBL/GenBank/DDBJ databases">
        <title>Draft genome sequence of Thalassolituus maritimus NBRC 116585.</title>
        <authorList>
            <person name="Miyakawa T."/>
            <person name="Kusuya Y."/>
            <person name="Miura T."/>
        </authorList>
    </citation>
    <scope>NUCLEOTIDE SEQUENCE [LARGE SCALE GENOMIC DNA]</scope>
    <source>
        <strain evidence="12 13">5NW40-0001</strain>
    </source>
</reference>
<comment type="cofactor">
    <cofactor evidence="9">
        <name>cob(II)alamin</name>
        <dbReference type="ChEBI" id="CHEBI:16304"/>
    </cofactor>
</comment>
<dbReference type="Pfam" id="PF13484">
    <property type="entry name" value="Fer4_16"/>
    <property type="match status" value="1"/>
</dbReference>
<dbReference type="Gene3D" id="3.30.70.20">
    <property type="match status" value="1"/>
</dbReference>
<feature type="binding site" evidence="9">
    <location>
        <position position="269"/>
    </location>
    <ligand>
        <name>[4Fe-4S] cluster</name>
        <dbReference type="ChEBI" id="CHEBI:49883"/>
        <label>2</label>
    </ligand>
</feature>
<evidence type="ECO:0000313" key="13">
    <source>
        <dbReference type="Proteomes" id="UP001481413"/>
    </source>
</evidence>
<keyword evidence="7 9" id="KW-0408">Iron</keyword>
<dbReference type="InterPro" id="IPR013542">
    <property type="entry name" value="QueG_DUF1730"/>
</dbReference>
<keyword evidence="1 9" id="KW-0004">4Fe-4S</keyword>
<comment type="subcellular location">
    <subcellularLocation>
        <location evidence="9">Cytoplasm</location>
    </subcellularLocation>
</comment>
<dbReference type="EMBL" id="BAABWH010000001">
    <property type="protein sequence ID" value="GAA6144514.1"/>
    <property type="molecule type" value="Genomic_DNA"/>
</dbReference>
<keyword evidence="2 9" id="KW-0963">Cytoplasm</keyword>
<organism evidence="12 13">
    <name type="scientific">Thalassolituus maritimus</name>
    <dbReference type="NCBI Taxonomy" id="484498"/>
    <lineage>
        <taxon>Bacteria</taxon>
        <taxon>Pseudomonadati</taxon>
        <taxon>Pseudomonadota</taxon>
        <taxon>Gammaproteobacteria</taxon>
        <taxon>Oceanospirillales</taxon>
        <taxon>Oceanospirillaceae</taxon>
        <taxon>Thalassolituus</taxon>
    </lineage>
</organism>
<feature type="binding site" evidence="9">
    <location>
        <begin position="269"/>
        <end position="270"/>
    </location>
    <ligand>
        <name>cob(II)alamin</name>
        <dbReference type="ChEBI" id="CHEBI:16304"/>
    </ligand>
</feature>
<feature type="binding site" evidence="9">
    <location>
        <position position="84"/>
    </location>
    <ligand>
        <name>cob(II)alamin</name>
        <dbReference type="ChEBI" id="CHEBI:16304"/>
    </ligand>
</feature>
<feature type="binding site" evidence="9">
    <location>
        <position position="161"/>
    </location>
    <ligand>
        <name>cob(II)alamin</name>
        <dbReference type="ChEBI" id="CHEBI:16304"/>
    </ligand>
</feature>
<comment type="caution">
    <text evidence="9">Lacks conserved residue(s) required for the propagation of feature annotation.</text>
</comment>
<dbReference type="PANTHER" id="PTHR30002">
    <property type="entry name" value="EPOXYQUEUOSINE REDUCTASE"/>
    <property type="match status" value="1"/>
</dbReference>
<evidence type="ECO:0000259" key="11">
    <source>
        <dbReference type="PROSITE" id="PS51379"/>
    </source>
</evidence>
<comment type="similarity">
    <text evidence="9">Belongs to the QueG family.</text>
</comment>
<dbReference type="InterPro" id="IPR017900">
    <property type="entry name" value="4Fe4S_Fe_S_CS"/>
</dbReference>
<keyword evidence="6 9" id="KW-0560">Oxidoreductase</keyword>
<comment type="subunit">
    <text evidence="9">Monomer.</text>
</comment>
<evidence type="ECO:0000256" key="2">
    <source>
        <dbReference type="ARBA" id="ARBA00022490"/>
    </source>
</evidence>
<comment type="caution">
    <text evidence="12">The sequence shown here is derived from an EMBL/GenBank/DDBJ whole genome shotgun (WGS) entry which is preliminary data.</text>
</comment>
<dbReference type="InterPro" id="IPR004453">
    <property type="entry name" value="QueG"/>
</dbReference>
<evidence type="ECO:0000256" key="4">
    <source>
        <dbReference type="ARBA" id="ARBA00022723"/>
    </source>
</evidence>
<feature type="binding site" evidence="9">
    <location>
        <position position="196"/>
    </location>
    <ligand>
        <name>cob(II)alamin</name>
        <dbReference type="ChEBI" id="CHEBI:16304"/>
    </ligand>
</feature>
<evidence type="ECO:0000313" key="12">
    <source>
        <dbReference type="EMBL" id="GAA6144514.1"/>
    </source>
</evidence>
<comment type="pathway">
    <text evidence="9">tRNA modification; tRNA-queuosine biosynthesis.</text>
</comment>
<evidence type="ECO:0000256" key="7">
    <source>
        <dbReference type="ARBA" id="ARBA00023004"/>
    </source>
</evidence>
<feature type="binding site" evidence="9">
    <location>
        <position position="272"/>
    </location>
    <ligand>
        <name>[4Fe-4S] cluster</name>
        <dbReference type="ChEBI" id="CHEBI:49883"/>
        <label>2</label>
    </ligand>
</feature>
<keyword evidence="8 9" id="KW-0411">Iron-sulfur</keyword>
<dbReference type="Proteomes" id="UP001481413">
    <property type="component" value="Unassembled WGS sequence"/>
</dbReference>
<keyword evidence="5 9" id="KW-0671">Queuosine biosynthesis</keyword>
<dbReference type="PROSITE" id="PS00198">
    <property type="entry name" value="4FE4S_FER_1"/>
    <property type="match status" value="1"/>
</dbReference>
<accession>A0ABP9ZWK4</accession>
<feature type="compositionally biased region" description="Polar residues" evidence="10">
    <location>
        <begin position="1"/>
        <end position="11"/>
    </location>
</feature>
<feature type="domain" description="4Fe-4S ferredoxin-type" evidence="11">
    <location>
        <begin position="207"/>
        <end position="236"/>
    </location>
</feature>
<protein>
    <recommendedName>
        <fullName evidence="9">Epoxyqueuosine reductase</fullName>
        <ecNumber evidence="9">1.17.99.6</ecNumber>
    </recommendedName>
    <alternativeName>
        <fullName evidence="9">Queuosine biosynthesis protein QueG</fullName>
    </alternativeName>
</protein>
<feature type="binding site" evidence="9">
    <location>
        <position position="226"/>
    </location>
    <ligand>
        <name>[4Fe-4S] cluster</name>
        <dbReference type="ChEBI" id="CHEBI:49883"/>
        <label>2</label>
    </ligand>
</feature>
<comment type="catalytic activity">
    <reaction evidence="9">
        <text>epoxyqueuosine(34) in tRNA + AH2 = queuosine(34) in tRNA + A + H2O</text>
        <dbReference type="Rhea" id="RHEA:32159"/>
        <dbReference type="Rhea" id="RHEA-COMP:18571"/>
        <dbReference type="Rhea" id="RHEA-COMP:18582"/>
        <dbReference type="ChEBI" id="CHEBI:13193"/>
        <dbReference type="ChEBI" id="CHEBI:15377"/>
        <dbReference type="ChEBI" id="CHEBI:17499"/>
        <dbReference type="ChEBI" id="CHEBI:194431"/>
        <dbReference type="ChEBI" id="CHEBI:194443"/>
        <dbReference type="EC" id="1.17.99.6"/>
    </reaction>
</comment>
<evidence type="ECO:0000256" key="6">
    <source>
        <dbReference type="ARBA" id="ARBA00023002"/>
    </source>
</evidence>
<keyword evidence="13" id="KW-1185">Reference proteome</keyword>
<sequence length="376" mass="42093">MSKPPSHSNPPSDKPSAPDLTDAQLERLRADIEQWAEEAGFQQCGFSSVDTGEHGARLQQWLDAGYHGDMSYMEDHITERGPMRALPDELLPGTLSVISLRMDYMAPGVEVAQHLADKNNAYISRYALGRDYHKLIRKRLTQLGKRIQGAIGELGFRAFVDSAPILERALAEQAGLGWIGKNTMLINRRAGSYFFLGEILTDLPLTPNAKLERDRCGRCTSCLEICPTQAFVGPHILDARRCISYLTIELDGPIPETLRDGIGNRIFGCDDCQIGCPWNRFTKATEEKDFTPRHQLDKATLLELFAWDEDTFLKKTEGMPIRRTGYESWVRNIAVALGNAPKSIEVVEILKHRRGAVSAMVDEHIDWALQKQGSSL</sequence>
<feature type="binding site" evidence="9">
    <location>
        <position position="222"/>
    </location>
    <ligand>
        <name>[4Fe-4S] cluster</name>
        <dbReference type="ChEBI" id="CHEBI:49883"/>
        <label>1</label>
    </ligand>
</feature>
<keyword evidence="9" id="KW-0170">Cobalt</keyword>
<feature type="binding site" evidence="9">
    <location>
        <position position="276"/>
    </location>
    <ligand>
        <name>[4Fe-4S] cluster</name>
        <dbReference type="ChEBI" id="CHEBI:49883"/>
        <label>1</label>
    </ligand>
</feature>
<name>A0ABP9ZWK4_9GAMM</name>
<feature type="binding site" evidence="9">
    <location>
        <position position="182"/>
    </location>
    <ligand>
        <name>cob(II)alamin</name>
        <dbReference type="ChEBI" id="CHEBI:16304"/>
    </ligand>
</feature>
<feature type="active site" description="Proton donor" evidence="9">
    <location>
        <position position="161"/>
    </location>
</feature>
<evidence type="ECO:0000256" key="3">
    <source>
        <dbReference type="ARBA" id="ARBA00022694"/>
    </source>
</evidence>
<dbReference type="NCBIfam" id="TIGR00276">
    <property type="entry name" value="tRNA epoxyqueuosine(34) reductase QueG"/>
    <property type="match status" value="1"/>
</dbReference>
<dbReference type="PROSITE" id="PS51379">
    <property type="entry name" value="4FE4S_FER_2"/>
    <property type="match status" value="1"/>
</dbReference>
<proteinExistence type="inferred from homology"/>
<comment type="cofactor">
    <cofactor evidence="9">
        <name>[4Fe-4S] cluster</name>
        <dbReference type="ChEBI" id="CHEBI:49883"/>
    </cofactor>
    <text evidence="9">Binds 2 [4Fe-4S] clusters per monomer.</text>
</comment>
<evidence type="ECO:0000256" key="9">
    <source>
        <dbReference type="HAMAP-Rule" id="MF_00916"/>
    </source>
</evidence>
<evidence type="ECO:0000256" key="1">
    <source>
        <dbReference type="ARBA" id="ARBA00022485"/>
    </source>
</evidence>
<keyword evidence="9" id="KW-0846">Cobalamin</keyword>
<dbReference type="EC" id="1.17.99.6" evidence="9"/>
<feature type="binding site" evidence="9">
    <location>
        <position position="244"/>
    </location>
    <ligand>
        <name>cob(II)alamin</name>
        <dbReference type="ChEBI" id="CHEBI:16304"/>
    </ligand>
</feature>
<dbReference type="Pfam" id="PF08331">
    <property type="entry name" value="QueG_DUF1730"/>
    <property type="match status" value="1"/>
</dbReference>